<dbReference type="EMBL" id="WUAV01000006">
    <property type="protein sequence ID" value="KAF1745957.1"/>
    <property type="molecule type" value="Genomic_DNA"/>
</dbReference>
<feature type="compositionally biased region" description="Basic and acidic residues" evidence="1">
    <location>
        <begin position="1"/>
        <end position="57"/>
    </location>
</feature>
<proteinExistence type="predicted"/>
<gene>
    <name evidence="2" type="ORF">GCK72_022405</name>
</gene>
<evidence type="ECO:0000256" key="1">
    <source>
        <dbReference type="SAM" id="MobiDB-lite"/>
    </source>
</evidence>
<evidence type="ECO:0000313" key="2">
    <source>
        <dbReference type="EMBL" id="KAF1745957.1"/>
    </source>
</evidence>
<organism evidence="2 3">
    <name type="scientific">Caenorhabditis remanei</name>
    <name type="common">Caenorhabditis vulgaris</name>
    <dbReference type="NCBI Taxonomy" id="31234"/>
    <lineage>
        <taxon>Eukaryota</taxon>
        <taxon>Metazoa</taxon>
        <taxon>Ecdysozoa</taxon>
        <taxon>Nematoda</taxon>
        <taxon>Chromadorea</taxon>
        <taxon>Rhabditida</taxon>
        <taxon>Rhabditina</taxon>
        <taxon>Rhabditomorpha</taxon>
        <taxon>Rhabditoidea</taxon>
        <taxon>Rhabditidae</taxon>
        <taxon>Peloderinae</taxon>
        <taxon>Caenorhabditis</taxon>
    </lineage>
</organism>
<sequence length="85" mass="10403">MEETHQTETEKLKSDHKDQANEKNERERAEQDRKNLLAQKALKEDYEKKIQNKEQKKSTMSWRNREWQTSTMRVNREREDIDAIL</sequence>
<name>A0A6A5FTP3_CAERE</name>
<dbReference type="KEGG" id="crq:GCK72_022405"/>
<evidence type="ECO:0000313" key="3">
    <source>
        <dbReference type="Proteomes" id="UP000483820"/>
    </source>
</evidence>
<comment type="caution">
    <text evidence="2">The sequence shown here is derived from an EMBL/GenBank/DDBJ whole genome shotgun (WGS) entry which is preliminary data.</text>
</comment>
<dbReference type="CTD" id="9808288"/>
<dbReference type="AlphaFoldDB" id="A0A6A5FTP3"/>
<dbReference type="RefSeq" id="XP_053578371.1">
    <property type="nucleotide sequence ID" value="XM_053734805.1"/>
</dbReference>
<protein>
    <submittedName>
        <fullName evidence="2">Uncharacterized protein</fullName>
    </submittedName>
</protein>
<dbReference type="GeneID" id="9808288"/>
<accession>A0A6A5FTP3</accession>
<feature type="region of interest" description="Disordered" evidence="1">
    <location>
        <begin position="1"/>
        <end position="64"/>
    </location>
</feature>
<dbReference type="Proteomes" id="UP000483820">
    <property type="component" value="Chromosome X"/>
</dbReference>
<reference evidence="2 3" key="1">
    <citation type="submission" date="2019-12" db="EMBL/GenBank/DDBJ databases">
        <title>Chromosome-level assembly of the Caenorhabditis remanei genome.</title>
        <authorList>
            <person name="Teterina A.A."/>
            <person name="Willis J.H."/>
            <person name="Phillips P.C."/>
        </authorList>
    </citation>
    <scope>NUCLEOTIDE SEQUENCE [LARGE SCALE GENOMIC DNA]</scope>
    <source>
        <strain evidence="2 3">PX506</strain>
        <tissue evidence="2">Whole organism</tissue>
    </source>
</reference>